<proteinExistence type="predicted"/>
<evidence type="ECO:0000256" key="1">
    <source>
        <dbReference type="SAM" id="MobiDB-lite"/>
    </source>
</evidence>
<protein>
    <submittedName>
        <fullName evidence="2">Uncharacterized protein</fullName>
    </submittedName>
</protein>
<gene>
    <name evidence="2" type="ORF">SEMRO_2161_G317140.1</name>
</gene>
<name>A0A9N8EYZ8_9STRA</name>
<dbReference type="Proteomes" id="UP001153069">
    <property type="component" value="Unassembled WGS sequence"/>
</dbReference>
<dbReference type="EMBL" id="CAICTM010002159">
    <property type="protein sequence ID" value="CAB9528166.1"/>
    <property type="molecule type" value="Genomic_DNA"/>
</dbReference>
<sequence>MPVFLLPILAGGYYYYKNKQEQESATSLDSGDETTGSTAEPATPATPDSATTDTAEECPSIEVSLVSQQPPPPQPQEDDEEIRTVTSQVLTRKESTDTVQTETSVDEEIEQPQRRPIDNSTYGSSLLASSCVDCDQVAFLEMVECGNSSDCDSSSPFRTIIEC</sequence>
<accession>A0A9N8EYZ8</accession>
<evidence type="ECO:0000313" key="3">
    <source>
        <dbReference type="Proteomes" id="UP001153069"/>
    </source>
</evidence>
<dbReference type="AlphaFoldDB" id="A0A9N8EYZ8"/>
<comment type="caution">
    <text evidence="2">The sequence shown here is derived from an EMBL/GenBank/DDBJ whole genome shotgun (WGS) entry which is preliminary data.</text>
</comment>
<feature type="compositionally biased region" description="Low complexity" evidence="1">
    <location>
        <begin position="33"/>
        <end position="53"/>
    </location>
</feature>
<evidence type="ECO:0000313" key="2">
    <source>
        <dbReference type="EMBL" id="CAB9528166.1"/>
    </source>
</evidence>
<organism evidence="2 3">
    <name type="scientific">Seminavis robusta</name>
    <dbReference type="NCBI Taxonomy" id="568900"/>
    <lineage>
        <taxon>Eukaryota</taxon>
        <taxon>Sar</taxon>
        <taxon>Stramenopiles</taxon>
        <taxon>Ochrophyta</taxon>
        <taxon>Bacillariophyta</taxon>
        <taxon>Bacillariophyceae</taxon>
        <taxon>Bacillariophycidae</taxon>
        <taxon>Naviculales</taxon>
        <taxon>Naviculaceae</taxon>
        <taxon>Seminavis</taxon>
    </lineage>
</organism>
<reference evidence="2" key="1">
    <citation type="submission" date="2020-06" db="EMBL/GenBank/DDBJ databases">
        <authorList>
            <consortium name="Plant Systems Biology data submission"/>
        </authorList>
    </citation>
    <scope>NUCLEOTIDE SEQUENCE</scope>
    <source>
        <strain evidence="2">D6</strain>
    </source>
</reference>
<feature type="region of interest" description="Disordered" evidence="1">
    <location>
        <begin position="22"/>
        <end position="122"/>
    </location>
</feature>
<keyword evidence="3" id="KW-1185">Reference proteome</keyword>